<gene>
    <name evidence="2" type="ORF">Ciccas_012422</name>
</gene>
<evidence type="ECO:0000313" key="2">
    <source>
        <dbReference type="EMBL" id="KAL3309036.1"/>
    </source>
</evidence>
<comment type="caution">
    <text evidence="2">The sequence shown here is derived from an EMBL/GenBank/DDBJ whole genome shotgun (WGS) entry which is preliminary data.</text>
</comment>
<evidence type="ECO:0000313" key="3">
    <source>
        <dbReference type="Proteomes" id="UP001626550"/>
    </source>
</evidence>
<proteinExistence type="predicted"/>
<reference evidence="2 3" key="1">
    <citation type="submission" date="2024-11" db="EMBL/GenBank/DDBJ databases">
        <title>Adaptive evolution of stress response genes in parasites aligns with host niche diversity.</title>
        <authorList>
            <person name="Hahn C."/>
            <person name="Resl P."/>
        </authorList>
    </citation>
    <scope>NUCLEOTIDE SEQUENCE [LARGE SCALE GENOMIC DNA]</scope>
    <source>
        <strain evidence="2">EGGRZ-B1_66</strain>
        <tissue evidence="2">Body</tissue>
    </source>
</reference>
<accession>A0ABD2PTD8</accession>
<protein>
    <recommendedName>
        <fullName evidence="4">BED-type domain-containing protein</fullName>
    </recommendedName>
</protein>
<name>A0ABD2PTD8_9PLAT</name>
<dbReference type="EMBL" id="JBJKFK010004381">
    <property type="protein sequence ID" value="KAL3309036.1"/>
    <property type="molecule type" value="Genomic_DNA"/>
</dbReference>
<organism evidence="2 3">
    <name type="scientific">Cichlidogyrus casuarinus</name>
    <dbReference type="NCBI Taxonomy" id="1844966"/>
    <lineage>
        <taxon>Eukaryota</taxon>
        <taxon>Metazoa</taxon>
        <taxon>Spiralia</taxon>
        <taxon>Lophotrochozoa</taxon>
        <taxon>Platyhelminthes</taxon>
        <taxon>Monogenea</taxon>
        <taxon>Monopisthocotylea</taxon>
        <taxon>Dactylogyridea</taxon>
        <taxon>Ancyrocephalidae</taxon>
        <taxon>Cichlidogyrus</taxon>
    </lineage>
</organism>
<feature type="region of interest" description="Disordered" evidence="1">
    <location>
        <begin position="1"/>
        <end position="20"/>
    </location>
</feature>
<sequence>MASKDEAEPASSKQKDQSKEIEDLIVKRGATSVAWTWFGYEKSDTPQKTVLCKLCHKLVPTTTQTRQTSLTTYTRIT</sequence>
<dbReference type="AlphaFoldDB" id="A0ABD2PTD8"/>
<evidence type="ECO:0000256" key="1">
    <source>
        <dbReference type="SAM" id="MobiDB-lite"/>
    </source>
</evidence>
<evidence type="ECO:0008006" key="4">
    <source>
        <dbReference type="Google" id="ProtNLM"/>
    </source>
</evidence>
<dbReference type="Proteomes" id="UP001626550">
    <property type="component" value="Unassembled WGS sequence"/>
</dbReference>
<keyword evidence="3" id="KW-1185">Reference proteome</keyword>